<keyword evidence="2" id="KW-0328">Glycosyltransferase</keyword>
<evidence type="ECO:0000256" key="2">
    <source>
        <dbReference type="ARBA" id="ARBA00022676"/>
    </source>
</evidence>
<evidence type="ECO:0000313" key="8">
    <source>
        <dbReference type="Proteomes" id="UP000596742"/>
    </source>
</evidence>
<dbReference type="SMART" id="SM00506">
    <property type="entry name" value="A1pp"/>
    <property type="match status" value="1"/>
</dbReference>
<sequence length="215" mass="23309">MSEFTAFYDEEKKRLPAPAHVLPAQAHGHQKFASGDSSGSTQVVPKVLSDTEFQVGSVKLTVEKGDILSKKCGAIVNGTNHEFDLTKGAVSQALRKKCDAKKLDLEVSKKKDEMKQFGYARTSGCGLPCDHIIHISSQHKPHEWKTIIKKALAKADKKQIKTMAFPALGTGESDTQGAASTSEEAMGQIIMEALVEFVSEGHTNLQHVYSSDIPG</sequence>
<evidence type="ECO:0000256" key="5">
    <source>
        <dbReference type="ARBA" id="ARBA00023242"/>
    </source>
</evidence>
<dbReference type="GO" id="GO:0003950">
    <property type="term" value="F:NAD+ poly-ADP-ribosyltransferase activity"/>
    <property type="evidence" value="ECO:0007669"/>
    <property type="project" value="TreeGrafter"/>
</dbReference>
<dbReference type="EMBL" id="UYJE01002908">
    <property type="protein sequence ID" value="VDI14723.1"/>
    <property type="molecule type" value="Genomic_DNA"/>
</dbReference>
<dbReference type="GO" id="GO:0070212">
    <property type="term" value="P:protein poly-ADP-ribosylation"/>
    <property type="evidence" value="ECO:0007669"/>
    <property type="project" value="TreeGrafter"/>
</dbReference>
<organism evidence="7 8">
    <name type="scientific">Mytilus galloprovincialis</name>
    <name type="common">Mediterranean mussel</name>
    <dbReference type="NCBI Taxonomy" id="29158"/>
    <lineage>
        <taxon>Eukaryota</taxon>
        <taxon>Metazoa</taxon>
        <taxon>Spiralia</taxon>
        <taxon>Lophotrochozoa</taxon>
        <taxon>Mollusca</taxon>
        <taxon>Bivalvia</taxon>
        <taxon>Autobranchia</taxon>
        <taxon>Pteriomorphia</taxon>
        <taxon>Mytilida</taxon>
        <taxon>Mytiloidea</taxon>
        <taxon>Mytilidae</taxon>
        <taxon>Mytilinae</taxon>
        <taxon>Mytilus</taxon>
    </lineage>
</organism>
<evidence type="ECO:0000259" key="6">
    <source>
        <dbReference type="PROSITE" id="PS51154"/>
    </source>
</evidence>
<dbReference type="GO" id="GO:0005737">
    <property type="term" value="C:cytoplasm"/>
    <property type="evidence" value="ECO:0007669"/>
    <property type="project" value="TreeGrafter"/>
</dbReference>
<dbReference type="InterPro" id="IPR002589">
    <property type="entry name" value="Macro_dom"/>
</dbReference>
<keyword evidence="4" id="KW-0520">NAD</keyword>
<gene>
    <name evidence="7" type="ORF">MGAL_10B090517</name>
</gene>
<keyword evidence="8" id="KW-1185">Reference proteome</keyword>
<comment type="subcellular location">
    <subcellularLocation>
        <location evidence="1">Nucleus</location>
    </subcellularLocation>
</comment>
<dbReference type="Gene3D" id="3.40.220.10">
    <property type="entry name" value="Leucine Aminopeptidase, subunit E, domain 1"/>
    <property type="match status" value="1"/>
</dbReference>
<accession>A0A8B6D424</accession>
<proteinExistence type="predicted"/>
<comment type="caution">
    <text evidence="7">The sequence shown here is derived from an EMBL/GenBank/DDBJ whole genome shotgun (WGS) entry which is preliminary data.</text>
</comment>
<dbReference type="PANTHER" id="PTHR14453:SF102">
    <property type="entry name" value="PROTEIN MONO-ADP-RIBOSYLTRANSFERASE PARP14-LIKE"/>
    <property type="match status" value="1"/>
</dbReference>
<dbReference type="AlphaFoldDB" id="A0A8B6D424"/>
<keyword evidence="3" id="KW-0808">Transferase</keyword>
<dbReference type="SUPFAM" id="SSF52949">
    <property type="entry name" value="Macro domain-like"/>
    <property type="match status" value="1"/>
</dbReference>
<dbReference type="GO" id="GO:0010629">
    <property type="term" value="P:negative regulation of gene expression"/>
    <property type="evidence" value="ECO:0007669"/>
    <property type="project" value="TreeGrafter"/>
</dbReference>
<dbReference type="InterPro" id="IPR052056">
    <property type="entry name" value="Mono-ARTD/PARP"/>
</dbReference>
<evidence type="ECO:0000256" key="3">
    <source>
        <dbReference type="ARBA" id="ARBA00022679"/>
    </source>
</evidence>
<feature type="domain" description="Macro" evidence="6">
    <location>
        <begin position="47"/>
        <end position="215"/>
    </location>
</feature>
<name>A0A8B6D424_MYTGA</name>
<reference evidence="7" key="1">
    <citation type="submission" date="2018-11" db="EMBL/GenBank/DDBJ databases">
        <authorList>
            <person name="Alioto T."/>
            <person name="Alioto T."/>
        </authorList>
    </citation>
    <scope>NUCLEOTIDE SEQUENCE</scope>
</reference>
<dbReference type="PROSITE" id="PS51154">
    <property type="entry name" value="MACRO"/>
    <property type="match status" value="1"/>
</dbReference>
<dbReference type="GO" id="GO:0005634">
    <property type="term" value="C:nucleus"/>
    <property type="evidence" value="ECO:0007669"/>
    <property type="project" value="UniProtKB-SubCell"/>
</dbReference>
<dbReference type="InterPro" id="IPR043472">
    <property type="entry name" value="Macro_dom-like"/>
</dbReference>
<evidence type="ECO:0000313" key="7">
    <source>
        <dbReference type="EMBL" id="VDI14723.1"/>
    </source>
</evidence>
<dbReference type="GO" id="GO:0003714">
    <property type="term" value="F:transcription corepressor activity"/>
    <property type="evidence" value="ECO:0007669"/>
    <property type="project" value="TreeGrafter"/>
</dbReference>
<dbReference type="PANTHER" id="PTHR14453">
    <property type="entry name" value="PARP/ZINC FINGER CCCH TYPE DOMAIN CONTAINING PROTEIN"/>
    <property type="match status" value="1"/>
</dbReference>
<dbReference type="GO" id="GO:1990404">
    <property type="term" value="F:NAD+-protein mono-ADP-ribosyltransferase activity"/>
    <property type="evidence" value="ECO:0007669"/>
    <property type="project" value="TreeGrafter"/>
</dbReference>
<dbReference type="Pfam" id="PF01661">
    <property type="entry name" value="Macro"/>
    <property type="match status" value="1"/>
</dbReference>
<dbReference type="OrthoDB" id="6139109at2759"/>
<evidence type="ECO:0000256" key="1">
    <source>
        <dbReference type="ARBA" id="ARBA00004123"/>
    </source>
</evidence>
<evidence type="ECO:0000256" key="4">
    <source>
        <dbReference type="ARBA" id="ARBA00023027"/>
    </source>
</evidence>
<keyword evidence="5" id="KW-0539">Nucleus</keyword>
<dbReference type="Proteomes" id="UP000596742">
    <property type="component" value="Unassembled WGS sequence"/>
</dbReference>
<protein>
    <recommendedName>
        <fullName evidence="6">Macro domain-containing protein</fullName>
    </recommendedName>
</protein>